<dbReference type="Gene3D" id="3.20.20.100">
    <property type="entry name" value="NADP-dependent oxidoreductase domain"/>
    <property type="match status" value="1"/>
</dbReference>
<dbReference type="Proteomes" id="UP001316803">
    <property type="component" value="Unassembled WGS sequence"/>
</dbReference>
<proteinExistence type="inferred from homology"/>
<evidence type="ECO:0000313" key="4">
    <source>
        <dbReference type="EMBL" id="KAK5951466.1"/>
    </source>
</evidence>
<organism evidence="4 5">
    <name type="scientific">Knufia fluminis</name>
    <dbReference type="NCBI Taxonomy" id="191047"/>
    <lineage>
        <taxon>Eukaryota</taxon>
        <taxon>Fungi</taxon>
        <taxon>Dikarya</taxon>
        <taxon>Ascomycota</taxon>
        <taxon>Pezizomycotina</taxon>
        <taxon>Eurotiomycetes</taxon>
        <taxon>Chaetothyriomycetidae</taxon>
        <taxon>Chaetothyriales</taxon>
        <taxon>Trichomeriaceae</taxon>
        <taxon>Knufia</taxon>
    </lineage>
</organism>
<evidence type="ECO:0000313" key="5">
    <source>
        <dbReference type="Proteomes" id="UP001316803"/>
    </source>
</evidence>
<comment type="similarity">
    <text evidence="2">Belongs to the aldo/keto reductase family. Aldo/keto reductase 2 subfamily.</text>
</comment>
<dbReference type="CDD" id="cd19075">
    <property type="entry name" value="AKR_AKR7A1-5"/>
    <property type="match status" value="1"/>
</dbReference>
<dbReference type="PANTHER" id="PTHR43364">
    <property type="entry name" value="NADH-SPECIFIC METHYLGLYOXAL REDUCTASE-RELATED"/>
    <property type="match status" value="1"/>
</dbReference>
<dbReference type="AlphaFoldDB" id="A0AAN8EPX2"/>
<sequence>MAPQSNKIVFGGAVFGRDDIWVELNEPEVTQQLLDMLKANGCTHIDTAQLYQEGKSESIIGRAKAIEQGFTVDTKWLGGWSGQPWASRENIVNSAKDSLEKLGAGKGKEVDIFYMHCPDPHTPIEETLKAINEAYQAGGFKRFGLSNYPAAQVKEVLDVCKKNNYVMPSVYQGNYAAVARKVEDEIFPVCRENNLAFYAYSPIAGGFLTKNRKFVEEGQGRFDPNFVGGLYQKMYGKENFMTVLDDWEKIAEEEGVSKAELAFRWMNYHSSLRPEKGDAVIFGATKFSQVEATLQYLKNGPLKDSSAKQINALWDRVKDDSIMDNFQAAFGA</sequence>
<feature type="domain" description="NADP-dependent oxidoreductase" evidence="3">
    <location>
        <begin position="7"/>
        <end position="314"/>
    </location>
</feature>
<dbReference type="InterPro" id="IPR050523">
    <property type="entry name" value="AKR_Detox_Biosynth"/>
</dbReference>
<keyword evidence="1" id="KW-0560">Oxidoreductase</keyword>
<evidence type="ECO:0000256" key="2">
    <source>
        <dbReference type="ARBA" id="ARBA00038157"/>
    </source>
</evidence>
<dbReference type="GO" id="GO:0016491">
    <property type="term" value="F:oxidoreductase activity"/>
    <property type="evidence" value="ECO:0007669"/>
    <property type="project" value="UniProtKB-KW"/>
</dbReference>
<dbReference type="Pfam" id="PF00248">
    <property type="entry name" value="Aldo_ket_red"/>
    <property type="match status" value="1"/>
</dbReference>
<accession>A0AAN8EPX2</accession>
<name>A0AAN8EPX2_9EURO</name>
<keyword evidence="5" id="KW-1185">Reference proteome</keyword>
<dbReference type="InterPro" id="IPR023210">
    <property type="entry name" value="NADP_OxRdtase_dom"/>
</dbReference>
<dbReference type="SUPFAM" id="SSF51430">
    <property type="entry name" value="NAD(P)-linked oxidoreductase"/>
    <property type="match status" value="1"/>
</dbReference>
<evidence type="ECO:0000256" key="1">
    <source>
        <dbReference type="ARBA" id="ARBA00023002"/>
    </source>
</evidence>
<gene>
    <name evidence="4" type="ORF">OHC33_007522</name>
</gene>
<dbReference type="EMBL" id="JAKLMC020000020">
    <property type="protein sequence ID" value="KAK5951466.1"/>
    <property type="molecule type" value="Genomic_DNA"/>
</dbReference>
<reference evidence="4 5" key="1">
    <citation type="submission" date="2022-12" db="EMBL/GenBank/DDBJ databases">
        <title>Genomic features and morphological characterization of a novel Knufia sp. strain isolated from spacecraft assembly facility.</title>
        <authorList>
            <person name="Teixeira M."/>
            <person name="Chander A.M."/>
            <person name="Stajich J.E."/>
            <person name="Venkateswaran K."/>
        </authorList>
    </citation>
    <scope>NUCLEOTIDE SEQUENCE [LARGE SCALE GENOMIC DNA]</scope>
    <source>
        <strain evidence="4 5">FJI-L2-BK-P2</strain>
    </source>
</reference>
<dbReference type="InterPro" id="IPR036812">
    <property type="entry name" value="NAD(P)_OxRdtase_dom_sf"/>
</dbReference>
<dbReference type="PANTHER" id="PTHR43364:SF4">
    <property type="entry name" value="NAD(P)-LINKED OXIDOREDUCTASE SUPERFAMILY PROTEIN"/>
    <property type="match status" value="1"/>
</dbReference>
<protein>
    <recommendedName>
        <fullName evidence="3">NADP-dependent oxidoreductase domain-containing protein</fullName>
    </recommendedName>
</protein>
<evidence type="ECO:0000259" key="3">
    <source>
        <dbReference type="Pfam" id="PF00248"/>
    </source>
</evidence>
<comment type="caution">
    <text evidence="4">The sequence shown here is derived from an EMBL/GenBank/DDBJ whole genome shotgun (WGS) entry which is preliminary data.</text>
</comment>